<accession>A0A2V3W5D0</accession>
<evidence type="ECO:0000256" key="1">
    <source>
        <dbReference type="SAM" id="Phobius"/>
    </source>
</evidence>
<feature type="transmembrane region" description="Helical" evidence="1">
    <location>
        <begin position="102"/>
        <end position="123"/>
    </location>
</feature>
<feature type="transmembrane region" description="Helical" evidence="1">
    <location>
        <begin position="383"/>
        <end position="403"/>
    </location>
</feature>
<dbReference type="Proteomes" id="UP000247978">
    <property type="component" value="Unassembled WGS sequence"/>
</dbReference>
<keyword evidence="3" id="KW-1185">Reference proteome</keyword>
<comment type="caution">
    <text evidence="2">The sequence shown here is derived from an EMBL/GenBank/DDBJ whole genome shotgun (WGS) entry which is preliminary data.</text>
</comment>
<reference evidence="2 3" key="1">
    <citation type="submission" date="2018-05" db="EMBL/GenBank/DDBJ databases">
        <title>Genomic Encyclopedia of Type Strains, Phase IV (KMG-IV): sequencing the most valuable type-strain genomes for metagenomic binning, comparative biology and taxonomic classification.</title>
        <authorList>
            <person name="Goeker M."/>
        </authorList>
    </citation>
    <scope>NUCLEOTIDE SEQUENCE [LARGE SCALE GENOMIC DNA]</scope>
    <source>
        <strain evidence="2 3">DSM 28556</strain>
    </source>
</reference>
<feature type="transmembrane region" description="Helical" evidence="1">
    <location>
        <begin position="352"/>
        <end position="371"/>
    </location>
</feature>
<feature type="transmembrane region" description="Helical" evidence="1">
    <location>
        <begin position="281"/>
        <end position="306"/>
    </location>
</feature>
<sequence>MTRLKSLTHFPFLFFGLTAITGVWMRFFIISGKEFIPYNHLLHGHSHMAILGWTFLAVFILFINMNWDEIIYKGQAITIVFSTVFVTIIMFFAFLYEGYALYSIIFSTLHIGIEYWVIMFIFISLKTISTIPKIAQHFIKGSLFMLFISTLGPFSLGAISAQGLRDSVLFDIAIYFYLHFQYNGWLYLFLIGMFIALLKKKGITLRTSFLQASFWIYIISLFPGFFLSILWVDVGFIGIVFAVVGAIGQLLGVIIICIALFQVRSQFQQIFSRRMNRTYCFIFALLMSKSVMELGLLHLPFALLVYDSRSVVIGYLHLMFLGFISIFILTLFQNMQLLQESSTWVQKGMNIFLAGFLLNEFVLFLSGYLTWTIGKTVWFHHELLFVASILLLCSIGILWTSFVKNSSTA</sequence>
<keyword evidence="1" id="KW-0812">Transmembrane</keyword>
<feature type="transmembrane region" description="Helical" evidence="1">
    <location>
        <begin position="312"/>
        <end position="332"/>
    </location>
</feature>
<dbReference type="EMBL" id="QJJQ01000002">
    <property type="protein sequence ID" value="PXW89312.1"/>
    <property type="molecule type" value="Genomic_DNA"/>
</dbReference>
<keyword evidence="1" id="KW-1133">Transmembrane helix</keyword>
<dbReference type="OrthoDB" id="2827525at2"/>
<evidence type="ECO:0000313" key="3">
    <source>
        <dbReference type="Proteomes" id="UP000247978"/>
    </source>
</evidence>
<keyword evidence="1" id="KW-0472">Membrane</keyword>
<feature type="transmembrane region" description="Helical" evidence="1">
    <location>
        <begin position="174"/>
        <end position="197"/>
    </location>
</feature>
<feature type="transmembrane region" description="Helical" evidence="1">
    <location>
        <begin position="209"/>
        <end position="231"/>
    </location>
</feature>
<feature type="transmembrane region" description="Helical" evidence="1">
    <location>
        <begin position="76"/>
        <end position="96"/>
    </location>
</feature>
<name>A0A2V3W5D0_9BACI</name>
<gene>
    <name evidence="2" type="ORF">DFR56_10288</name>
</gene>
<feature type="transmembrane region" description="Helical" evidence="1">
    <location>
        <begin position="44"/>
        <end position="64"/>
    </location>
</feature>
<protein>
    <submittedName>
        <fullName evidence="2">Uncharacterized protein</fullName>
    </submittedName>
</protein>
<feature type="transmembrane region" description="Helical" evidence="1">
    <location>
        <begin position="143"/>
        <end position="162"/>
    </location>
</feature>
<evidence type="ECO:0000313" key="2">
    <source>
        <dbReference type="EMBL" id="PXW89312.1"/>
    </source>
</evidence>
<organism evidence="2 3">
    <name type="scientific">Pseudogracilibacillus auburnensis</name>
    <dbReference type="NCBI Taxonomy" id="1494959"/>
    <lineage>
        <taxon>Bacteria</taxon>
        <taxon>Bacillati</taxon>
        <taxon>Bacillota</taxon>
        <taxon>Bacilli</taxon>
        <taxon>Bacillales</taxon>
        <taxon>Bacillaceae</taxon>
        <taxon>Pseudogracilibacillus</taxon>
    </lineage>
</organism>
<dbReference type="RefSeq" id="WP_146214240.1">
    <property type="nucleotide sequence ID" value="NZ_JBHUHB010000001.1"/>
</dbReference>
<proteinExistence type="predicted"/>
<dbReference type="AlphaFoldDB" id="A0A2V3W5D0"/>
<feature type="transmembrane region" description="Helical" evidence="1">
    <location>
        <begin position="237"/>
        <end position="261"/>
    </location>
</feature>
<feature type="transmembrane region" description="Helical" evidence="1">
    <location>
        <begin position="12"/>
        <end position="32"/>
    </location>
</feature>